<dbReference type="SUPFAM" id="SSF57701">
    <property type="entry name" value="Zn2/Cys6 DNA-binding domain"/>
    <property type="match status" value="1"/>
</dbReference>
<dbReference type="PANTHER" id="PTHR47171:SF3">
    <property type="entry name" value="FARA-RELATED"/>
    <property type="match status" value="1"/>
</dbReference>
<dbReference type="GO" id="GO:0008270">
    <property type="term" value="F:zinc ion binding"/>
    <property type="evidence" value="ECO:0007669"/>
    <property type="project" value="InterPro"/>
</dbReference>
<evidence type="ECO:0000313" key="8">
    <source>
        <dbReference type="EMBL" id="KAF5237876.1"/>
    </source>
</evidence>
<evidence type="ECO:0000256" key="1">
    <source>
        <dbReference type="ARBA" id="ARBA00022833"/>
    </source>
</evidence>
<feature type="region of interest" description="Disordered" evidence="6">
    <location>
        <begin position="67"/>
        <end position="109"/>
    </location>
</feature>
<keyword evidence="9" id="KW-1185">Reference proteome</keyword>
<dbReference type="PANTHER" id="PTHR47171">
    <property type="entry name" value="FARA-RELATED"/>
    <property type="match status" value="1"/>
</dbReference>
<dbReference type="Gene3D" id="4.10.240.10">
    <property type="entry name" value="Zn(2)-C6 fungal-type DNA-binding domain"/>
    <property type="match status" value="1"/>
</dbReference>
<reference evidence="8 9" key="1">
    <citation type="journal article" date="2020" name="BMC Genomics">
        <title>Correction to: Identification and distribution of gene clusters required for synthesis of sphingolipid metabolism inhibitors in diverse species of the filamentous fungus Fusarium.</title>
        <authorList>
            <person name="Kim H.S."/>
            <person name="Lohmar J.M."/>
            <person name="Busman M."/>
            <person name="Brown D.W."/>
            <person name="Naumann T.A."/>
            <person name="Divon H.H."/>
            <person name="Lysoe E."/>
            <person name="Uhlig S."/>
            <person name="Proctor R.H."/>
        </authorList>
    </citation>
    <scope>NUCLEOTIDE SEQUENCE [LARGE SCALE GENOMIC DNA]</scope>
    <source>
        <strain evidence="8 9">NRRL 25214</strain>
    </source>
</reference>
<keyword evidence="2" id="KW-0805">Transcription regulation</keyword>
<dbReference type="PROSITE" id="PS50048">
    <property type="entry name" value="ZN2_CY6_FUNGAL_2"/>
    <property type="match status" value="1"/>
</dbReference>
<keyword evidence="4" id="KW-0804">Transcription</keyword>
<dbReference type="GO" id="GO:0000981">
    <property type="term" value="F:DNA-binding transcription factor activity, RNA polymerase II-specific"/>
    <property type="evidence" value="ECO:0007669"/>
    <property type="project" value="InterPro"/>
</dbReference>
<dbReference type="SMART" id="SM00066">
    <property type="entry name" value="GAL4"/>
    <property type="match status" value="1"/>
</dbReference>
<feature type="domain" description="Zn(2)-C6 fungal-type" evidence="7">
    <location>
        <begin position="28"/>
        <end position="59"/>
    </location>
</feature>
<feature type="compositionally biased region" description="Polar residues" evidence="6">
    <location>
        <begin position="8"/>
        <end position="17"/>
    </location>
</feature>
<dbReference type="Proteomes" id="UP000573603">
    <property type="component" value="Unassembled WGS sequence"/>
</dbReference>
<evidence type="ECO:0000256" key="4">
    <source>
        <dbReference type="ARBA" id="ARBA00023163"/>
    </source>
</evidence>
<evidence type="ECO:0000256" key="6">
    <source>
        <dbReference type="SAM" id="MobiDB-lite"/>
    </source>
</evidence>
<evidence type="ECO:0000259" key="7">
    <source>
        <dbReference type="PROSITE" id="PS50048"/>
    </source>
</evidence>
<keyword evidence="1" id="KW-0862">Zinc</keyword>
<proteinExistence type="predicted"/>
<dbReference type="InterPro" id="IPR052073">
    <property type="entry name" value="Amide_Lactam_Regulators"/>
</dbReference>
<keyword evidence="3" id="KW-0238">DNA-binding</keyword>
<dbReference type="CDD" id="cd00067">
    <property type="entry name" value="GAL4"/>
    <property type="match status" value="1"/>
</dbReference>
<dbReference type="InterPro" id="IPR036864">
    <property type="entry name" value="Zn2-C6_fun-type_DNA-bd_sf"/>
</dbReference>
<keyword evidence="5" id="KW-0539">Nucleus</keyword>
<feature type="compositionally biased region" description="Polar residues" evidence="6">
    <location>
        <begin position="92"/>
        <end position="104"/>
    </location>
</feature>
<dbReference type="InterPro" id="IPR001138">
    <property type="entry name" value="Zn2Cys6_DnaBD"/>
</dbReference>
<protein>
    <recommendedName>
        <fullName evidence="7">Zn(2)-C6 fungal-type domain-containing protein</fullName>
    </recommendedName>
</protein>
<comment type="caution">
    <text evidence="8">The sequence shown here is derived from an EMBL/GenBank/DDBJ whole genome shotgun (WGS) entry which is preliminary data.</text>
</comment>
<sequence length="210" mass="23615">MSAIPPSTEVQEYSQHTNGRRKRRARRACLTCRSRKVRCDVVQKSPCSNCQWNSCECVVIRPRRSPCKKNKEENKSSKQTQTKQVPVEATHDSLSYPYSPTSSDIEVKDEESRVLEPSYPAIDGIISPLTPVSQLEDEYCFGPRYASNHTDQTSSIAWDYSSAASLPSPASSKIWKKQESDPIIWYAGDGMGDDLISSLLALPFDNLRHI</sequence>
<organism evidence="8 9">
    <name type="scientific">Fusarium anthophilum</name>
    <dbReference type="NCBI Taxonomy" id="48485"/>
    <lineage>
        <taxon>Eukaryota</taxon>
        <taxon>Fungi</taxon>
        <taxon>Dikarya</taxon>
        <taxon>Ascomycota</taxon>
        <taxon>Pezizomycotina</taxon>
        <taxon>Sordariomycetes</taxon>
        <taxon>Hypocreomycetidae</taxon>
        <taxon>Hypocreales</taxon>
        <taxon>Nectriaceae</taxon>
        <taxon>Fusarium</taxon>
        <taxon>Fusarium fujikuroi species complex</taxon>
    </lineage>
</organism>
<dbReference type="GO" id="GO:0003677">
    <property type="term" value="F:DNA binding"/>
    <property type="evidence" value="ECO:0007669"/>
    <property type="project" value="UniProtKB-KW"/>
</dbReference>
<dbReference type="AlphaFoldDB" id="A0A8H5DWE8"/>
<accession>A0A8H5DWE8</accession>
<dbReference type="PROSITE" id="PS00463">
    <property type="entry name" value="ZN2_CY6_FUNGAL_1"/>
    <property type="match status" value="1"/>
</dbReference>
<evidence type="ECO:0000313" key="9">
    <source>
        <dbReference type="Proteomes" id="UP000573603"/>
    </source>
</evidence>
<dbReference type="EMBL" id="JABEVY010000299">
    <property type="protein sequence ID" value="KAF5237876.1"/>
    <property type="molecule type" value="Genomic_DNA"/>
</dbReference>
<dbReference type="Pfam" id="PF00172">
    <property type="entry name" value="Zn_clus"/>
    <property type="match status" value="1"/>
</dbReference>
<evidence type="ECO:0000256" key="3">
    <source>
        <dbReference type="ARBA" id="ARBA00023125"/>
    </source>
</evidence>
<name>A0A8H5DWE8_9HYPO</name>
<evidence type="ECO:0000256" key="2">
    <source>
        <dbReference type="ARBA" id="ARBA00023015"/>
    </source>
</evidence>
<evidence type="ECO:0000256" key="5">
    <source>
        <dbReference type="ARBA" id="ARBA00023242"/>
    </source>
</evidence>
<feature type="region of interest" description="Disordered" evidence="6">
    <location>
        <begin position="1"/>
        <end position="20"/>
    </location>
</feature>
<gene>
    <name evidence="8" type="ORF">FANTH_10590</name>
</gene>